<comment type="caution">
    <text evidence="3">The sequence shown here is derived from an EMBL/GenBank/DDBJ whole genome shotgun (WGS) entry which is preliminary data.</text>
</comment>
<dbReference type="Proteomes" id="UP000639772">
    <property type="component" value="Unassembled WGS sequence"/>
</dbReference>
<dbReference type="EMBL" id="JADCNL010000004">
    <property type="protein sequence ID" value="KAG0485700.1"/>
    <property type="molecule type" value="Genomic_DNA"/>
</dbReference>
<organism evidence="3 5">
    <name type="scientific">Vanilla planifolia</name>
    <name type="common">Vanilla</name>
    <dbReference type="NCBI Taxonomy" id="51239"/>
    <lineage>
        <taxon>Eukaryota</taxon>
        <taxon>Viridiplantae</taxon>
        <taxon>Streptophyta</taxon>
        <taxon>Embryophyta</taxon>
        <taxon>Tracheophyta</taxon>
        <taxon>Spermatophyta</taxon>
        <taxon>Magnoliopsida</taxon>
        <taxon>Liliopsida</taxon>
        <taxon>Asparagales</taxon>
        <taxon>Orchidaceae</taxon>
        <taxon>Vanilloideae</taxon>
        <taxon>Vanilleae</taxon>
        <taxon>Vanilla</taxon>
    </lineage>
</organism>
<evidence type="ECO:0000313" key="4">
    <source>
        <dbReference type="Proteomes" id="UP000636800"/>
    </source>
</evidence>
<dbReference type="AlphaFoldDB" id="A0A835RBR8"/>
<dbReference type="EMBL" id="JADCNM010000004">
    <property type="protein sequence ID" value="KAG0487468.1"/>
    <property type="molecule type" value="Genomic_DNA"/>
</dbReference>
<feature type="region of interest" description="Disordered" evidence="1">
    <location>
        <begin position="1"/>
        <end position="26"/>
    </location>
</feature>
<accession>A0A835RBR8</accession>
<evidence type="ECO:0000313" key="2">
    <source>
        <dbReference type="EMBL" id="KAG0485700.1"/>
    </source>
</evidence>
<keyword evidence="4" id="KW-1185">Reference proteome</keyword>
<evidence type="ECO:0000313" key="3">
    <source>
        <dbReference type="EMBL" id="KAG0487468.1"/>
    </source>
</evidence>
<proteinExistence type="predicted"/>
<reference evidence="4 5" key="1">
    <citation type="journal article" date="2020" name="Nat. Food">
        <title>A phased Vanilla planifolia genome enables genetic improvement of flavour and production.</title>
        <authorList>
            <person name="Hasing T."/>
            <person name="Tang H."/>
            <person name="Brym M."/>
            <person name="Khazi F."/>
            <person name="Huang T."/>
            <person name="Chambers A.H."/>
        </authorList>
    </citation>
    <scope>NUCLEOTIDE SEQUENCE [LARGE SCALE GENOMIC DNA]</scope>
    <source>
        <tissue evidence="3">Leaf</tissue>
    </source>
</reference>
<dbReference type="Proteomes" id="UP000636800">
    <property type="component" value="Unassembled WGS sequence"/>
</dbReference>
<evidence type="ECO:0000313" key="5">
    <source>
        <dbReference type="Proteomes" id="UP000639772"/>
    </source>
</evidence>
<sequence length="94" mass="10528">MTDDTSVGVKGVDNESRRRRRVTSRMGLQRSEGFDATISSRPIRPATVEKEVFRQLIAQLQLVTVKRGAIYVGALYAVMRANNFGSPEFYFGIS</sequence>
<protein>
    <submittedName>
        <fullName evidence="3">Uncharacterized protein</fullName>
    </submittedName>
</protein>
<name>A0A835RBR8_VANPL</name>
<gene>
    <name evidence="3" type="ORF">HPP92_009563</name>
    <name evidence="2" type="ORF">HPP92_009779</name>
</gene>
<evidence type="ECO:0000256" key="1">
    <source>
        <dbReference type="SAM" id="MobiDB-lite"/>
    </source>
</evidence>